<feature type="compositionally biased region" description="Low complexity" evidence="1">
    <location>
        <begin position="550"/>
        <end position="581"/>
    </location>
</feature>
<protein>
    <submittedName>
        <fullName evidence="2">Uncharacterized protein</fullName>
    </submittedName>
</protein>
<dbReference type="EMBL" id="AWGJ01000013">
    <property type="protein sequence ID" value="ODN73190.1"/>
    <property type="molecule type" value="Genomic_DNA"/>
</dbReference>
<evidence type="ECO:0000313" key="3">
    <source>
        <dbReference type="Proteomes" id="UP000094065"/>
    </source>
</evidence>
<dbReference type="RefSeq" id="XP_018989102.1">
    <property type="nucleotide sequence ID" value="XM_019142531.1"/>
</dbReference>
<dbReference type="AlphaFoldDB" id="A0A1E3HA42"/>
<dbReference type="OrthoDB" id="10545128at2759"/>
<comment type="caution">
    <text evidence="2">The sequence shown here is derived from an EMBL/GenBank/DDBJ whole genome shotgun (WGS) entry which is preliminary data.</text>
</comment>
<evidence type="ECO:0000313" key="2">
    <source>
        <dbReference type="EMBL" id="ODN73190.1"/>
    </source>
</evidence>
<proteinExistence type="predicted"/>
<sequence length="679" mass="74415">MSSTSAPPTTSTPTISTSHTWTHLVILPVLLGGSLPSLKQTTVSRRNHGGQTSHGETTFHIDGEGHEEEVAVPPETYAAIERYLRSVEEVWEPTLDVPALPQWGDPSAAFEQCTTQSQIRHLSLLSEHTGRVYTNGDEGREWPFTYCLYPNAQQYFNNGGVLPGPDDQPLKWEDYKDRMEWAVESAKNLDELDAVPEGTVKLAFTTDIVQPTRLKRISRPEGEDDTNSLQSWKVLHPEISVKSRVQDDCPEWIRRDESAQASYDRSISAAIASSYQPSATVHLTPQTSVLEFLDDTSQNEHLLFDYAAHNVAEEVSFGVGGKYTDEDGEEIVDGLSVKAAWIDPDTFEVLRGEPPRNWQSQDSRRFEYEKDIERGLETMRKELAEGRSAGENTQPHPPPRSPVPRVTKNLPPNGGKASTKRHPRPLSPGFSPHLRPYTPIAEVVQAPEPAYPYQSIRSLHSPSRGTTRARLLRAVSFSDDDDTGGGSRASMQESLGLAVDSGQKGSRGKKGSLSSMGIALGMGLGIGLGQEKYRPWDRLVNDEMSDDTLSAPSSPVFHSPSPFDSPPSLSIPTTQNSSNSSTPVGHRAPPPSSFPAASFPHSRRQPEPSTSTATDSIGTASSQMSSSEGGRSKRRLIFRSPSLGSGSIKKGLMGKTKLRKVKRVEGGWDMVREGDWDTG</sequence>
<reference evidence="2 3" key="1">
    <citation type="submission" date="2016-06" db="EMBL/GenBank/DDBJ databases">
        <title>Evolution of pathogenesis and genome organization in the Tremellales.</title>
        <authorList>
            <person name="Cuomo C."/>
            <person name="Litvintseva A."/>
            <person name="Heitman J."/>
            <person name="Chen Y."/>
            <person name="Sun S."/>
            <person name="Springer D."/>
            <person name="Dromer F."/>
            <person name="Young S."/>
            <person name="Zeng Q."/>
            <person name="Chapman S."/>
            <person name="Gujja S."/>
            <person name="Saif S."/>
            <person name="Birren B."/>
        </authorList>
    </citation>
    <scope>NUCLEOTIDE SEQUENCE [LARGE SCALE GENOMIC DNA]</scope>
    <source>
        <strain evidence="2 3">CBS 6039</strain>
    </source>
</reference>
<organism evidence="2 3">
    <name type="scientific">Cryptococcus amylolentus CBS 6039</name>
    <dbReference type="NCBI Taxonomy" id="1295533"/>
    <lineage>
        <taxon>Eukaryota</taxon>
        <taxon>Fungi</taxon>
        <taxon>Dikarya</taxon>
        <taxon>Basidiomycota</taxon>
        <taxon>Agaricomycotina</taxon>
        <taxon>Tremellomycetes</taxon>
        <taxon>Tremellales</taxon>
        <taxon>Cryptococcaceae</taxon>
        <taxon>Cryptococcus</taxon>
    </lineage>
</organism>
<name>A0A1E3HA42_9TREE</name>
<dbReference type="GeneID" id="30159060"/>
<feature type="region of interest" description="Disordered" evidence="1">
    <location>
        <begin position="386"/>
        <end position="434"/>
    </location>
</feature>
<feature type="region of interest" description="Disordered" evidence="1">
    <location>
        <begin position="544"/>
        <end position="655"/>
    </location>
</feature>
<keyword evidence="3" id="KW-1185">Reference proteome</keyword>
<dbReference type="Proteomes" id="UP000094065">
    <property type="component" value="Unassembled WGS sequence"/>
</dbReference>
<accession>A0A1E3HA42</accession>
<gene>
    <name evidence="2" type="ORF">L202_07751</name>
</gene>
<evidence type="ECO:0000256" key="1">
    <source>
        <dbReference type="SAM" id="MobiDB-lite"/>
    </source>
</evidence>
<feature type="compositionally biased region" description="Low complexity" evidence="1">
    <location>
        <begin position="618"/>
        <end position="629"/>
    </location>
</feature>
<feature type="compositionally biased region" description="Polar residues" evidence="1">
    <location>
        <begin position="607"/>
        <end position="617"/>
    </location>
</feature>